<keyword evidence="7" id="KW-0067">ATP-binding</keyword>
<accession>A0ABX1RBP7</accession>
<evidence type="ECO:0000256" key="2">
    <source>
        <dbReference type="ARBA" id="ARBA00012438"/>
    </source>
</evidence>
<reference evidence="12 13" key="1">
    <citation type="submission" date="2020-04" db="EMBL/GenBank/DDBJ databases">
        <authorList>
            <person name="Klaysubun C."/>
            <person name="Duangmal K."/>
            <person name="Lipun K."/>
        </authorList>
    </citation>
    <scope>NUCLEOTIDE SEQUENCE [LARGE SCALE GENOMIC DNA]</scope>
    <source>
        <strain evidence="12 13">JCM 11839</strain>
    </source>
</reference>
<dbReference type="PANTHER" id="PTHR24421">
    <property type="entry name" value="NITRATE/NITRITE SENSOR PROTEIN NARX-RELATED"/>
    <property type="match status" value="1"/>
</dbReference>
<protein>
    <recommendedName>
        <fullName evidence="2">histidine kinase</fullName>
        <ecNumber evidence="2">2.7.13.3</ecNumber>
    </recommendedName>
</protein>
<keyword evidence="3" id="KW-0597">Phosphoprotein</keyword>
<gene>
    <name evidence="12" type="ORF">HF577_12010</name>
</gene>
<keyword evidence="5" id="KW-0547">Nucleotide-binding</keyword>
<evidence type="ECO:0000256" key="8">
    <source>
        <dbReference type="ARBA" id="ARBA00023012"/>
    </source>
</evidence>
<dbReference type="Pfam" id="PF07730">
    <property type="entry name" value="HisKA_3"/>
    <property type="match status" value="1"/>
</dbReference>
<dbReference type="PANTHER" id="PTHR24421:SF10">
    <property type="entry name" value="NITRATE_NITRITE SENSOR PROTEIN NARQ"/>
    <property type="match status" value="1"/>
</dbReference>
<comment type="caution">
    <text evidence="12">The sequence shown here is derived from an EMBL/GenBank/DDBJ whole genome shotgun (WGS) entry which is preliminary data.</text>
</comment>
<dbReference type="EMBL" id="JAAXKY010000030">
    <property type="protein sequence ID" value="NMH77803.1"/>
    <property type="molecule type" value="Genomic_DNA"/>
</dbReference>
<organism evidence="12 13">
    <name type="scientific">Pseudonocardia xinjiangensis</name>
    <dbReference type="NCBI Taxonomy" id="75289"/>
    <lineage>
        <taxon>Bacteria</taxon>
        <taxon>Bacillati</taxon>
        <taxon>Actinomycetota</taxon>
        <taxon>Actinomycetes</taxon>
        <taxon>Pseudonocardiales</taxon>
        <taxon>Pseudonocardiaceae</taxon>
        <taxon>Pseudonocardia</taxon>
    </lineage>
</organism>
<evidence type="ECO:0000313" key="12">
    <source>
        <dbReference type="EMBL" id="NMH77803.1"/>
    </source>
</evidence>
<evidence type="ECO:0000256" key="4">
    <source>
        <dbReference type="ARBA" id="ARBA00022679"/>
    </source>
</evidence>
<dbReference type="InterPro" id="IPR050482">
    <property type="entry name" value="Sensor_HK_TwoCompSys"/>
</dbReference>
<evidence type="ECO:0000256" key="1">
    <source>
        <dbReference type="ARBA" id="ARBA00000085"/>
    </source>
</evidence>
<feature type="transmembrane region" description="Helical" evidence="9">
    <location>
        <begin position="54"/>
        <end position="72"/>
    </location>
</feature>
<dbReference type="InterPro" id="IPR003594">
    <property type="entry name" value="HATPase_dom"/>
</dbReference>
<feature type="transmembrane region" description="Helical" evidence="9">
    <location>
        <begin position="84"/>
        <end position="115"/>
    </location>
</feature>
<evidence type="ECO:0000256" key="6">
    <source>
        <dbReference type="ARBA" id="ARBA00022777"/>
    </source>
</evidence>
<dbReference type="GO" id="GO:0016301">
    <property type="term" value="F:kinase activity"/>
    <property type="evidence" value="ECO:0007669"/>
    <property type="project" value="UniProtKB-KW"/>
</dbReference>
<sequence>MSRPAQAPRPRAPLRPVPATVCGLVSICLLFALPVATAAEPDAGLLPGLGSVGWWTVVVVLVLQALAVAWVGRFPTTVLPGLAAVPLVLVWAVPGGAFSLTAVAELAGVFLAVVARPLRRLWVALAVTALLLATAQFLNEVRSGTPDIGTTVAAALLQGLVVVGLPLLFGLVVAAQRDAREARRHEVQALRREQDALLQAAVSRERMAMSRELHDIAAHHMSGIALMAAAMDRQIDSDPATAKQSARQVREQSRAVLDDLRRLVGLLREDADATRPVESLDAVVALVEARRQTGSEIDLVVPDRGTGSGTGVGPLAQLVAYRMVQESLANAAAHAPGARCTVEISDPQDRRLTITVRNGAPAGPDPGPGGGFGLVGMAERAQLVGADLTYGATPDGGWEVRLTLPVDDMISTMRAPAPLPEDPA</sequence>
<dbReference type="InterPro" id="IPR011712">
    <property type="entry name" value="Sig_transdc_His_kin_sub3_dim/P"/>
</dbReference>
<feature type="domain" description="Signal transduction histidine kinase subgroup 3 dimerisation and phosphoacceptor" evidence="11">
    <location>
        <begin position="205"/>
        <end position="271"/>
    </location>
</feature>
<evidence type="ECO:0000313" key="13">
    <source>
        <dbReference type="Proteomes" id="UP001296706"/>
    </source>
</evidence>
<evidence type="ECO:0000259" key="10">
    <source>
        <dbReference type="Pfam" id="PF02518"/>
    </source>
</evidence>
<evidence type="ECO:0000256" key="3">
    <source>
        <dbReference type="ARBA" id="ARBA00022553"/>
    </source>
</evidence>
<keyword evidence="6 12" id="KW-0418">Kinase</keyword>
<keyword evidence="9" id="KW-0812">Transmembrane</keyword>
<dbReference type="SUPFAM" id="SSF55874">
    <property type="entry name" value="ATPase domain of HSP90 chaperone/DNA topoisomerase II/histidine kinase"/>
    <property type="match status" value="1"/>
</dbReference>
<proteinExistence type="predicted"/>
<name>A0ABX1RBP7_9PSEU</name>
<dbReference type="Gene3D" id="3.30.565.10">
    <property type="entry name" value="Histidine kinase-like ATPase, C-terminal domain"/>
    <property type="match status" value="1"/>
</dbReference>
<evidence type="ECO:0000256" key="7">
    <source>
        <dbReference type="ARBA" id="ARBA00022840"/>
    </source>
</evidence>
<dbReference type="Pfam" id="PF02518">
    <property type="entry name" value="HATPase_c"/>
    <property type="match status" value="1"/>
</dbReference>
<keyword evidence="9" id="KW-1133">Transmembrane helix</keyword>
<dbReference type="EC" id="2.7.13.3" evidence="2"/>
<evidence type="ECO:0000259" key="11">
    <source>
        <dbReference type="Pfam" id="PF07730"/>
    </source>
</evidence>
<keyword evidence="8" id="KW-0902">Two-component regulatory system</keyword>
<feature type="domain" description="Histidine kinase/HSP90-like ATPase" evidence="10">
    <location>
        <begin position="320"/>
        <end position="407"/>
    </location>
</feature>
<feature type="transmembrane region" description="Helical" evidence="9">
    <location>
        <begin position="151"/>
        <end position="175"/>
    </location>
</feature>
<dbReference type="Gene3D" id="1.20.5.1930">
    <property type="match status" value="1"/>
</dbReference>
<keyword evidence="9" id="KW-0472">Membrane</keyword>
<evidence type="ECO:0000256" key="5">
    <source>
        <dbReference type="ARBA" id="ARBA00022741"/>
    </source>
</evidence>
<feature type="transmembrane region" description="Helical" evidence="9">
    <location>
        <begin position="121"/>
        <end position="139"/>
    </location>
</feature>
<comment type="catalytic activity">
    <reaction evidence="1">
        <text>ATP + protein L-histidine = ADP + protein N-phospho-L-histidine.</text>
        <dbReference type="EC" id="2.7.13.3"/>
    </reaction>
</comment>
<keyword evidence="13" id="KW-1185">Reference proteome</keyword>
<dbReference type="InterPro" id="IPR036890">
    <property type="entry name" value="HATPase_C_sf"/>
</dbReference>
<evidence type="ECO:0000256" key="9">
    <source>
        <dbReference type="SAM" id="Phobius"/>
    </source>
</evidence>
<dbReference type="RefSeq" id="WP_169395879.1">
    <property type="nucleotide sequence ID" value="NZ_BAAAJH010000013.1"/>
</dbReference>
<dbReference type="Proteomes" id="UP001296706">
    <property type="component" value="Unassembled WGS sequence"/>
</dbReference>
<keyword evidence="4" id="KW-0808">Transferase</keyword>